<dbReference type="InterPro" id="IPR017850">
    <property type="entry name" value="Alkaline_phosphatase_core_sf"/>
</dbReference>
<reference evidence="8 11" key="2">
    <citation type="submission" date="2020-07" db="EMBL/GenBank/DDBJ databases">
        <title>The draft genome sequence of Maribacter polysiphoniae KCTC 22021.</title>
        <authorList>
            <person name="Mu L."/>
        </authorList>
    </citation>
    <scope>NUCLEOTIDE SEQUENCE [LARGE SCALE GENOMIC DNA]</scope>
    <source>
        <strain evidence="8 11">KCTC 22021</strain>
    </source>
</reference>
<dbReference type="OrthoDB" id="9763552at2"/>
<evidence type="ECO:0000256" key="6">
    <source>
        <dbReference type="ARBA" id="ARBA00022837"/>
    </source>
</evidence>
<dbReference type="InterPro" id="IPR000917">
    <property type="entry name" value="Sulfatase_N"/>
</dbReference>
<dbReference type="PROSITE" id="PS00523">
    <property type="entry name" value="SULFATASE_1"/>
    <property type="match status" value="1"/>
</dbReference>
<evidence type="ECO:0000313" key="10">
    <source>
        <dbReference type="Proteomes" id="UP000245667"/>
    </source>
</evidence>
<dbReference type="Proteomes" id="UP000245667">
    <property type="component" value="Unassembled WGS sequence"/>
</dbReference>
<comment type="similarity">
    <text evidence="2">Belongs to the sulfatase family.</text>
</comment>
<dbReference type="PROSITE" id="PS51257">
    <property type="entry name" value="PROKAR_LIPOPROTEIN"/>
    <property type="match status" value="1"/>
</dbReference>
<dbReference type="GO" id="GO:0004423">
    <property type="term" value="F:iduronate-2-sulfatase activity"/>
    <property type="evidence" value="ECO:0007669"/>
    <property type="project" value="InterPro"/>
</dbReference>
<accession>A0A316DTT9</accession>
<dbReference type="GO" id="GO:0046872">
    <property type="term" value="F:metal ion binding"/>
    <property type="evidence" value="ECO:0007669"/>
    <property type="project" value="UniProtKB-KW"/>
</dbReference>
<evidence type="ECO:0000256" key="3">
    <source>
        <dbReference type="ARBA" id="ARBA00022723"/>
    </source>
</evidence>
<dbReference type="EMBL" id="JACWLN010000012">
    <property type="protein sequence ID" value="MBD1262586.1"/>
    <property type="molecule type" value="Genomic_DNA"/>
</dbReference>
<evidence type="ECO:0000256" key="5">
    <source>
        <dbReference type="ARBA" id="ARBA00022801"/>
    </source>
</evidence>
<keyword evidence="3" id="KW-0479">Metal-binding</keyword>
<dbReference type="PANTHER" id="PTHR45953">
    <property type="entry name" value="IDURONATE 2-SULFATASE"/>
    <property type="match status" value="1"/>
</dbReference>
<comment type="cofactor">
    <cofactor evidence="1">
        <name>Ca(2+)</name>
        <dbReference type="ChEBI" id="CHEBI:29108"/>
    </cofactor>
</comment>
<evidence type="ECO:0000313" key="9">
    <source>
        <dbReference type="EMBL" id="PWK21216.1"/>
    </source>
</evidence>
<keyword evidence="6" id="KW-0106">Calcium</keyword>
<dbReference type="RefSeq" id="WP_109654376.1">
    <property type="nucleotide sequence ID" value="NZ_JACWLN010000012.1"/>
</dbReference>
<name>A0A316DTT9_9FLAO</name>
<dbReference type="InterPro" id="IPR035874">
    <property type="entry name" value="IDS"/>
</dbReference>
<evidence type="ECO:0000313" key="8">
    <source>
        <dbReference type="EMBL" id="MBD1262586.1"/>
    </source>
</evidence>
<evidence type="ECO:0000259" key="7">
    <source>
        <dbReference type="Pfam" id="PF00884"/>
    </source>
</evidence>
<keyword evidence="4" id="KW-0732">Signal</keyword>
<dbReference type="Gene3D" id="3.40.720.10">
    <property type="entry name" value="Alkaline Phosphatase, subunit A"/>
    <property type="match status" value="1"/>
</dbReference>
<dbReference type="EMBL" id="QGGQ01000013">
    <property type="protein sequence ID" value="PWK21216.1"/>
    <property type="molecule type" value="Genomic_DNA"/>
</dbReference>
<gene>
    <name evidence="8" type="ORF">HZY62_18455</name>
    <name evidence="9" type="ORF">LX92_04017</name>
</gene>
<keyword evidence="11" id="KW-1185">Reference proteome</keyword>
<comment type="caution">
    <text evidence="9">The sequence shown here is derived from an EMBL/GenBank/DDBJ whole genome shotgun (WGS) entry which is preliminary data.</text>
</comment>
<dbReference type="CDD" id="cd16030">
    <property type="entry name" value="iduronate-2-sulfatase"/>
    <property type="match status" value="1"/>
</dbReference>
<dbReference type="PANTHER" id="PTHR45953:SF1">
    <property type="entry name" value="IDURONATE 2-SULFATASE"/>
    <property type="match status" value="1"/>
</dbReference>
<evidence type="ECO:0000256" key="2">
    <source>
        <dbReference type="ARBA" id="ARBA00008779"/>
    </source>
</evidence>
<dbReference type="Proteomes" id="UP000651837">
    <property type="component" value="Unassembled WGS sequence"/>
</dbReference>
<dbReference type="AlphaFoldDB" id="A0A316DTT9"/>
<evidence type="ECO:0000313" key="11">
    <source>
        <dbReference type="Proteomes" id="UP000651837"/>
    </source>
</evidence>
<reference evidence="9 10" key="1">
    <citation type="submission" date="2018-05" db="EMBL/GenBank/DDBJ databases">
        <title>Genomic Encyclopedia of Archaeal and Bacterial Type Strains, Phase II (KMG-II): from individual species to whole genera.</title>
        <authorList>
            <person name="Goeker M."/>
        </authorList>
    </citation>
    <scope>NUCLEOTIDE SEQUENCE [LARGE SCALE GENOMIC DNA]</scope>
    <source>
        <strain evidence="9 10">DSM 23514</strain>
    </source>
</reference>
<evidence type="ECO:0000256" key="4">
    <source>
        <dbReference type="ARBA" id="ARBA00022729"/>
    </source>
</evidence>
<organism evidence="9 10">
    <name type="scientific">Maribacter polysiphoniae</name>
    <dbReference type="NCBI Taxonomy" id="429344"/>
    <lineage>
        <taxon>Bacteria</taxon>
        <taxon>Pseudomonadati</taxon>
        <taxon>Bacteroidota</taxon>
        <taxon>Flavobacteriia</taxon>
        <taxon>Flavobacteriales</taxon>
        <taxon>Flavobacteriaceae</taxon>
        <taxon>Maribacter</taxon>
    </lineage>
</organism>
<keyword evidence="5" id="KW-0378">Hydrolase</keyword>
<sequence>MRIRKPIPLACIALYAVLMTGCKKPQPTQLPNILLICVDDLRPELKSFGATHISSPNIDKLARNGVSFLEHFANAPSCGPSRYTLLTGQYGPAGNDALFLRAKKTEQGDQGINPSMPEWFRTHGYTTVSVGKVSHHPGGMGGADWNDSSIIEIPKAWDKHLMPVAEWEHPRGMMHGLAHGEIRVKASDMDVYQTVEGDDTIYPDGAITSEALKQLTALSADDQKPFFLAVGIIKPHLPFGAPKRYFDLYEGVDIPPIAHPQKPEGETTWHNSNEFRNYNLWGKDPNTEKAFADEVRRHYYACVSYADAQVGKVLAALKQTGADKNTIVVLWGDHGWHLGEHAIWGKHSLFEESLHSPMIIHYPGMDRKGSKTDAIVATIDIFPTLCDLTGVQTPAFAQGTSLKGLLEKPDAVGHQAIAYKADATTIRTATHRLTLHKDGFTELYEHTATGDETKNIANNHPELVEELTNAIKAKLQ</sequence>
<feature type="domain" description="Sulfatase N-terminal" evidence="7">
    <location>
        <begin position="31"/>
        <end position="391"/>
    </location>
</feature>
<evidence type="ECO:0000256" key="1">
    <source>
        <dbReference type="ARBA" id="ARBA00001913"/>
    </source>
</evidence>
<dbReference type="InterPro" id="IPR024607">
    <property type="entry name" value="Sulfatase_CS"/>
</dbReference>
<protein>
    <submittedName>
        <fullName evidence="8 9">Sulfatase</fullName>
    </submittedName>
</protein>
<dbReference type="Pfam" id="PF00884">
    <property type="entry name" value="Sulfatase"/>
    <property type="match status" value="1"/>
</dbReference>
<dbReference type="SUPFAM" id="SSF53649">
    <property type="entry name" value="Alkaline phosphatase-like"/>
    <property type="match status" value="1"/>
</dbReference>
<proteinExistence type="inferred from homology"/>
<dbReference type="GO" id="GO:0005737">
    <property type="term" value="C:cytoplasm"/>
    <property type="evidence" value="ECO:0007669"/>
    <property type="project" value="TreeGrafter"/>
</dbReference>